<evidence type="ECO:0000313" key="4">
    <source>
        <dbReference type="Proteomes" id="UP001152888"/>
    </source>
</evidence>
<feature type="compositionally biased region" description="Low complexity" evidence="1">
    <location>
        <begin position="129"/>
        <end position="139"/>
    </location>
</feature>
<dbReference type="InterPro" id="IPR057191">
    <property type="entry name" value="DUF7869"/>
</dbReference>
<keyword evidence="4" id="KW-1185">Reference proteome</keyword>
<feature type="compositionally biased region" description="Low complexity" evidence="1">
    <location>
        <begin position="105"/>
        <end position="115"/>
    </location>
</feature>
<sequence>MSSRGKRIVSMALEDETDQSYLEDNNIMINEALNFDIIFQSSSGNITENTSVEYTTTEHEIMTEGAIYLEEIPDPAFLECEQLEVPEDLTQNNERITTKKLVPYSSSSSESGCESAIDESPNQDHRESSASSSSSSTSSETWKRKKRPSRKLKNKKKKAHGLQYKTYKGITKPPKVLLPNPCFGKKCKNSCNDFSLDERHALFDAFWAMGDGNLQKAYINGCVKIDYVKRKRTLEITSRRTFTYEQYLMKGNTQVKVCQQFFIATLGITQRIIRNAILGKIQAITDGRGKHNPRHSITASQKMFLEQFIKGLPAVPSHYCRGSTKKLYLPSDIKTFTNLYEMYSHQNTDKMSISSFKRIIKKEYNIGIHVPKKDKCIKCERYRHLPSNLKNGKEDLDFLRHIEKKESAKKYFLEKQKDNHDSANLIASFDLQKVLTTPHGKSMLIGFSRKYACYNFTIYESVTANAFCYFWGEKDGRRGANEICSHLFDYLLHLDQKEEKTSVHLFCDNCPGQNKNRYMICMLAYFISISKSIRKLTITYLVSGHTYMPVDSMHATIERKSKNLFIQAPSEWPTILRNARTKPKPYNVKVTNYSSIIDWKRITSQKRLKDAQGNDITISDVAEMIFDKDNTYVKIKTTYENQAHVDLLFPTKTVKNLPKAYHSELPINKKKYDNLIELCKAFTIDVQYHSEYYSLKGHNSVADTLPETDIEECNDETED</sequence>
<protein>
    <recommendedName>
        <fullName evidence="2">DUF7869 domain-containing protein</fullName>
    </recommendedName>
</protein>
<name>A0A9P0KT55_ACAOB</name>
<reference evidence="3" key="1">
    <citation type="submission" date="2022-03" db="EMBL/GenBank/DDBJ databases">
        <authorList>
            <person name="Sayadi A."/>
        </authorList>
    </citation>
    <scope>NUCLEOTIDE SEQUENCE</scope>
</reference>
<evidence type="ECO:0000256" key="1">
    <source>
        <dbReference type="SAM" id="MobiDB-lite"/>
    </source>
</evidence>
<proteinExistence type="predicted"/>
<dbReference type="Proteomes" id="UP001152888">
    <property type="component" value="Unassembled WGS sequence"/>
</dbReference>
<accession>A0A9P0KT55</accession>
<gene>
    <name evidence="3" type="ORF">ACAOBT_LOCUS14804</name>
</gene>
<feature type="compositionally biased region" description="Basic residues" evidence="1">
    <location>
        <begin position="143"/>
        <end position="159"/>
    </location>
</feature>
<evidence type="ECO:0000313" key="3">
    <source>
        <dbReference type="EMBL" id="CAH1982048.1"/>
    </source>
</evidence>
<evidence type="ECO:0000259" key="2">
    <source>
        <dbReference type="Pfam" id="PF25273"/>
    </source>
</evidence>
<feature type="region of interest" description="Disordered" evidence="1">
    <location>
        <begin position="89"/>
        <end position="159"/>
    </location>
</feature>
<dbReference type="AlphaFoldDB" id="A0A9P0KT55"/>
<dbReference type="EMBL" id="CAKOFQ010006915">
    <property type="protein sequence ID" value="CAH1982048.1"/>
    <property type="molecule type" value="Genomic_DNA"/>
</dbReference>
<dbReference type="PANTHER" id="PTHR10773:SF19">
    <property type="match status" value="1"/>
</dbReference>
<organism evidence="3 4">
    <name type="scientific">Acanthoscelides obtectus</name>
    <name type="common">Bean weevil</name>
    <name type="synonym">Bruchus obtectus</name>
    <dbReference type="NCBI Taxonomy" id="200917"/>
    <lineage>
        <taxon>Eukaryota</taxon>
        <taxon>Metazoa</taxon>
        <taxon>Ecdysozoa</taxon>
        <taxon>Arthropoda</taxon>
        <taxon>Hexapoda</taxon>
        <taxon>Insecta</taxon>
        <taxon>Pterygota</taxon>
        <taxon>Neoptera</taxon>
        <taxon>Endopterygota</taxon>
        <taxon>Coleoptera</taxon>
        <taxon>Polyphaga</taxon>
        <taxon>Cucujiformia</taxon>
        <taxon>Chrysomeloidea</taxon>
        <taxon>Chrysomelidae</taxon>
        <taxon>Bruchinae</taxon>
        <taxon>Bruchini</taxon>
        <taxon>Acanthoscelides</taxon>
    </lineage>
</organism>
<feature type="domain" description="DUF7869" evidence="2">
    <location>
        <begin position="467"/>
        <end position="602"/>
    </location>
</feature>
<comment type="caution">
    <text evidence="3">The sequence shown here is derived from an EMBL/GenBank/DDBJ whole genome shotgun (WGS) entry which is preliminary data.</text>
</comment>
<dbReference type="OrthoDB" id="6754517at2759"/>
<dbReference type="Pfam" id="PF25273">
    <property type="entry name" value="DUF7869"/>
    <property type="match status" value="1"/>
</dbReference>
<dbReference type="PANTHER" id="PTHR10773">
    <property type="entry name" value="DNA-DIRECTED RNA POLYMERASES I, II, AND III SUBUNIT RPABC2"/>
    <property type="match status" value="1"/>
</dbReference>